<organism evidence="1 2">
    <name type="scientific">Hypocrea atroviridis (strain ATCC 20476 / IMI 206040)</name>
    <name type="common">Trichoderma atroviride</name>
    <dbReference type="NCBI Taxonomy" id="452589"/>
    <lineage>
        <taxon>Eukaryota</taxon>
        <taxon>Fungi</taxon>
        <taxon>Dikarya</taxon>
        <taxon>Ascomycota</taxon>
        <taxon>Pezizomycotina</taxon>
        <taxon>Sordariomycetes</taxon>
        <taxon>Hypocreomycetidae</taxon>
        <taxon>Hypocreales</taxon>
        <taxon>Hypocreaceae</taxon>
        <taxon>Trichoderma</taxon>
    </lineage>
</organism>
<evidence type="ECO:0000313" key="1">
    <source>
        <dbReference type="EMBL" id="EHK43868.1"/>
    </source>
</evidence>
<dbReference type="PANTHER" id="PTHR21310:SF15">
    <property type="entry name" value="AMINOGLYCOSIDE PHOSPHOTRANSFERASE DOMAIN-CONTAINING PROTEIN"/>
    <property type="match status" value="1"/>
</dbReference>
<gene>
    <name evidence="1" type="ORF">TRIATDRAFT_244617</name>
</gene>
<protein>
    <recommendedName>
        <fullName evidence="3">Aminoglycoside phosphotransferase domain-containing protein</fullName>
    </recommendedName>
</protein>
<dbReference type="eggNOG" id="ENOG502S1E7">
    <property type="taxonomic scope" value="Eukaryota"/>
</dbReference>
<keyword evidence="2" id="KW-1185">Reference proteome</keyword>
<comment type="caution">
    <text evidence="1">The sequence shown here is derived from an EMBL/GenBank/DDBJ whole genome shotgun (WGS) entry which is preliminary data.</text>
</comment>
<reference evidence="1 2" key="1">
    <citation type="journal article" date="2011" name="Genome Biol.">
        <title>Comparative genome sequence analysis underscores mycoparasitism as the ancestral life style of Trichoderma.</title>
        <authorList>
            <person name="Kubicek C.P."/>
            <person name="Herrera-Estrella A."/>
            <person name="Seidl-Seiboth V."/>
            <person name="Martinez D.A."/>
            <person name="Druzhinina I.S."/>
            <person name="Thon M."/>
            <person name="Zeilinger S."/>
            <person name="Casas-Flores S."/>
            <person name="Horwitz B.A."/>
            <person name="Mukherjee P.K."/>
            <person name="Mukherjee M."/>
            <person name="Kredics L."/>
            <person name="Alcaraz L.D."/>
            <person name="Aerts A."/>
            <person name="Antal Z."/>
            <person name="Atanasova L."/>
            <person name="Cervantes-Badillo M.G."/>
            <person name="Challacombe J."/>
            <person name="Chertkov O."/>
            <person name="McCluskey K."/>
            <person name="Coulpier F."/>
            <person name="Deshpande N."/>
            <person name="von Doehren H."/>
            <person name="Ebbole D.J."/>
            <person name="Esquivel-Naranjo E.U."/>
            <person name="Fekete E."/>
            <person name="Flipphi M."/>
            <person name="Glaser F."/>
            <person name="Gomez-Rodriguez E.Y."/>
            <person name="Gruber S."/>
            <person name="Han C."/>
            <person name="Henrissat B."/>
            <person name="Hermosa R."/>
            <person name="Hernandez-Onate M."/>
            <person name="Karaffa L."/>
            <person name="Kosti I."/>
            <person name="Le Crom S."/>
            <person name="Lindquist E."/>
            <person name="Lucas S."/>
            <person name="Luebeck M."/>
            <person name="Luebeck P.S."/>
            <person name="Margeot A."/>
            <person name="Metz B."/>
            <person name="Misra M."/>
            <person name="Nevalainen H."/>
            <person name="Omann M."/>
            <person name="Packer N."/>
            <person name="Perrone G."/>
            <person name="Uresti-Rivera E.E."/>
            <person name="Salamov A."/>
            <person name="Schmoll M."/>
            <person name="Seiboth B."/>
            <person name="Shapiro H."/>
            <person name="Sukno S."/>
            <person name="Tamayo-Ramos J.A."/>
            <person name="Tisch D."/>
            <person name="Wiest A."/>
            <person name="Wilkinson H.H."/>
            <person name="Zhang M."/>
            <person name="Coutinho P.M."/>
            <person name="Kenerley C.M."/>
            <person name="Monte E."/>
            <person name="Baker S.E."/>
            <person name="Grigoriev I.V."/>
        </authorList>
    </citation>
    <scope>NUCLEOTIDE SEQUENCE [LARGE SCALE GENOMIC DNA]</scope>
    <source>
        <strain evidence="2">ATCC 20476 / IMI 206040</strain>
    </source>
</reference>
<dbReference type="EMBL" id="ABDG02000025">
    <property type="protein sequence ID" value="EHK43868.1"/>
    <property type="molecule type" value="Genomic_DNA"/>
</dbReference>
<dbReference type="PANTHER" id="PTHR21310">
    <property type="entry name" value="AMINOGLYCOSIDE PHOSPHOTRANSFERASE-RELATED-RELATED"/>
    <property type="match status" value="1"/>
</dbReference>
<dbReference type="HOGENOM" id="CLU_160137_0_0_1"/>
<dbReference type="AlphaFoldDB" id="G9NZG2"/>
<dbReference type="Proteomes" id="UP000005426">
    <property type="component" value="Unassembled WGS sequence"/>
</dbReference>
<dbReference type="KEGG" id="tatv:25778539"/>
<dbReference type="OMA" id="MVWIARI"/>
<sequence>MMGGMNHHIDICFGDGMVWIARIRRSNSKSPPPAVRDYILQSEVATLEFLHRTDVPIPKVFNFELEHPGNPVGVGFNLMEELLGRALQWATATL</sequence>
<dbReference type="OrthoDB" id="10003767at2759"/>
<feature type="non-terminal residue" evidence="1">
    <location>
        <position position="94"/>
    </location>
</feature>
<dbReference type="GeneID" id="25778539"/>
<dbReference type="STRING" id="452589.G9NZG2"/>
<evidence type="ECO:0008006" key="3">
    <source>
        <dbReference type="Google" id="ProtNLM"/>
    </source>
</evidence>
<name>G9NZG2_HYPAI</name>
<evidence type="ECO:0000313" key="2">
    <source>
        <dbReference type="Proteomes" id="UP000005426"/>
    </source>
</evidence>
<accession>G9NZG2</accession>
<dbReference type="InterPro" id="IPR051678">
    <property type="entry name" value="AGP_Transferase"/>
</dbReference>
<proteinExistence type="predicted"/>